<reference evidence="2 3" key="1">
    <citation type="journal article" date="2022" name="bioRxiv">
        <title>Genomics of Preaxostyla Flagellates Illuminates Evolutionary Transitions and the Path Towards Mitochondrial Loss.</title>
        <authorList>
            <person name="Novak L.V.F."/>
            <person name="Treitli S.C."/>
            <person name="Pyrih J."/>
            <person name="Halakuc P."/>
            <person name="Pipaliya S.V."/>
            <person name="Vacek V."/>
            <person name="Brzon O."/>
            <person name="Soukal P."/>
            <person name="Eme L."/>
            <person name="Dacks J.B."/>
            <person name="Karnkowska A."/>
            <person name="Elias M."/>
            <person name="Hampl V."/>
        </authorList>
    </citation>
    <scope>NUCLEOTIDE SEQUENCE [LARGE SCALE GENOMIC DNA]</scope>
    <source>
        <strain evidence="2">NAU3</strain>
        <tissue evidence="2">Gut</tissue>
    </source>
</reference>
<feature type="compositionally biased region" description="Basic and acidic residues" evidence="1">
    <location>
        <begin position="59"/>
        <end position="68"/>
    </location>
</feature>
<proteinExistence type="predicted"/>
<name>A0ABQ9WUG6_9EUKA</name>
<feature type="compositionally biased region" description="Pro residues" evidence="1">
    <location>
        <begin position="77"/>
        <end position="93"/>
    </location>
</feature>
<sequence>MIEFDARKRLSAQECLNHPWFRTVAPEVELPKQEQGGLNLLELLLLLALQPGGGGGGGSERDSDDGTTRKSTAPSVHPKPVPKQAPAPQPVPQPVHQSVSQYVSQSYVADSSQSVLVTGVLPRLVASTPLNSTPPASSQVRAVIQEMKSIRATPSPPFADAVQPSLEYFIQSLSKEGQVGAEQTCRVLAFLTQNCLDEWAKQDAKYIQLTQQPDANGNVIVGSTRMKVTELTKIRRELADQLSDMTDMVQENVSNIFGGARSAATLLNGLPANQRNEAGLTQYLALSLSQNIKIGTDGLLVLFAEALRYCPFHLPQHEAMRRIESIISQDKHEKAQKTLESFLKWMEIRQLRKDEAILCKDIPKLFPVPNAPPLSNHEQAALELKRNRAACALYGYLLICALAQSQFPLRKTSFAENGQSQSRVAVVTLSPDVLKEYTNQAFAFLMQVVNGSL</sequence>
<evidence type="ECO:0000256" key="1">
    <source>
        <dbReference type="SAM" id="MobiDB-lite"/>
    </source>
</evidence>
<keyword evidence="3" id="KW-1185">Reference proteome</keyword>
<dbReference type="Proteomes" id="UP001281761">
    <property type="component" value="Unassembled WGS sequence"/>
</dbReference>
<protein>
    <recommendedName>
        <fullName evidence="4">Protein kinase domain-containing protein</fullName>
    </recommendedName>
</protein>
<accession>A0ABQ9WUG6</accession>
<feature type="region of interest" description="Disordered" evidence="1">
    <location>
        <begin position="52"/>
        <end position="96"/>
    </location>
</feature>
<comment type="caution">
    <text evidence="2">The sequence shown here is derived from an EMBL/GenBank/DDBJ whole genome shotgun (WGS) entry which is preliminary data.</text>
</comment>
<evidence type="ECO:0008006" key="4">
    <source>
        <dbReference type="Google" id="ProtNLM"/>
    </source>
</evidence>
<dbReference type="EMBL" id="JARBJD010000362">
    <property type="protein sequence ID" value="KAK2943126.1"/>
    <property type="molecule type" value="Genomic_DNA"/>
</dbReference>
<organism evidence="2 3">
    <name type="scientific">Blattamonas nauphoetae</name>
    <dbReference type="NCBI Taxonomy" id="2049346"/>
    <lineage>
        <taxon>Eukaryota</taxon>
        <taxon>Metamonada</taxon>
        <taxon>Preaxostyla</taxon>
        <taxon>Oxymonadida</taxon>
        <taxon>Blattamonas</taxon>
    </lineage>
</organism>
<gene>
    <name evidence="2" type="ORF">BLNAU_21953</name>
</gene>
<evidence type="ECO:0000313" key="3">
    <source>
        <dbReference type="Proteomes" id="UP001281761"/>
    </source>
</evidence>
<evidence type="ECO:0000313" key="2">
    <source>
        <dbReference type="EMBL" id="KAK2943126.1"/>
    </source>
</evidence>